<keyword evidence="1" id="KW-1133">Transmembrane helix</keyword>
<name>A0A8B3S1N4_9EURY</name>
<dbReference type="Proteomes" id="UP000291831">
    <property type="component" value="Unassembled WGS sequence"/>
</dbReference>
<comment type="caution">
    <text evidence="2">The sequence shown here is derived from an EMBL/GenBank/DDBJ whole genome shotgun (WGS) entry which is preliminary data.</text>
</comment>
<dbReference type="EMBL" id="RPGO01000030">
    <property type="protein sequence ID" value="RZB29220.1"/>
    <property type="molecule type" value="Genomic_DNA"/>
</dbReference>
<dbReference type="InterPro" id="IPR036280">
    <property type="entry name" value="Multihaem_cyt_sf"/>
</dbReference>
<reference evidence="3" key="1">
    <citation type="submission" date="2019-01" db="EMBL/GenBank/DDBJ databases">
        <title>Anaerobic oxidation of ethane by archaea from a marine hydrocarbon seep.</title>
        <authorList>
            <person name="Musat F."/>
        </authorList>
    </citation>
    <scope>NUCLEOTIDE SEQUENCE [LARGE SCALE GENOMIC DNA]</scope>
</reference>
<feature type="transmembrane region" description="Helical" evidence="1">
    <location>
        <begin position="6"/>
        <end position="26"/>
    </location>
</feature>
<keyword evidence="1" id="KW-0472">Membrane</keyword>
<dbReference type="Gene3D" id="3.90.10.10">
    <property type="entry name" value="Cytochrome C3"/>
    <property type="match status" value="1"/>
</dbReference>
<protein>
    <recommendedName>
        <fullName evidence="4">Class III cytochrome C domain-containing protein</fullName>
    </recommendedName>
</protein>
<dbReference type="SUPFAM" id="SSF48695">
    <property type="entry name" value="Multiheme cytochromes"/>
    <property type="match status" value="1"/>
</dbReference>
<accession>A0A8B3S1N4</accession>
<evidence type="ECO:0008006" key="4">
    <source>
        <dbReference type="Google" id="ProtNLM"/>
    </source>
</evidence>
<evidence type="ECO:0000256" key="1">
    <source>
        <dbReference type="SAM" id="Phobius"/>
    </source>
</evidence>
<evidence type="ECO:0000313" key="2">
    <source>
        <dbReference type="EMBL" id="RZB29220.1"/>
    </source>
</evidence>
<organism evidence="2 3">
    <name type="scientific">Candidatus Argoarchaeum ethanivorans</name>
    <dbReference type="NCBI Taxonomy" id="2608793"/>
    <lineage>
        <taxon>Archaea</taxon>
        <taxon>Methanobacteriati</taxon>
        <taxon>Methanobacteriota</taxon>
        <taxon>Stenosarchaea group</taxon>
        <taxon>Methanomicrobia</taxon>
        <taxon>Methanosarcinales</taxon>
        <taxon>Methanosarcinales incertae sedis</taxon>
        <taxon>GOM Arc I cluster</taxon>
        <taxon>Candidatus Argoarchaeum</taxon>
    </lineage>
</organism>
<evidence type="ECO:0000313" key="3">
    <source>
        <dbReference type="Proteomes" id="UP000291831"/>
    </source>
</evidence>
<proteinExistence type="predicted"/>
<gene>
    <name evidence="2" type="ORF">AEth_01362</name>
</gene>
<keyword evidence="1" id="KW-0812">Transmembrane</keyword>
<dbReference type="AlphaFoldDB" id="A0A8B3S1N4"/>
<sequence length="162" mass="18153">MKDTPYIITMVITGIILIASAAYIAATTNVFAPKNVTNPQIIIPEFEEIQEQTIECNICHKQPENLTRHKDGGNYCKACHGADLHDLHTSDKTVNLTCQYCHTDNAITPQRLPGHEIICDTCHNYDDPLKPSSGNIIDIHIKKGYTCDLCHIQDLQSLHERS</sequence>